<evidence type="ECO:0000256" key="3">
    <source>
        <dbReference type="SAM" id="Phobius"/>
    </source>
</evidence>
<proteinExistence type="predicted"/>
<gene>
    <name evidence="5" type="ORF">TTHERM_00537200</name>
</gene>
<dbReference type="KEGG" id="tet:TTHERM_00537200"/>
<keyword evidence="1" id="KW-0175">Coiled coil</keyword>
<feature type="compositionally biased region" description="Basic and acidic residues" evidence="2">
    <location>
        <begin position="465"/>
        <end position="475"/>
    </location>
</feature>
<feature type="domain" description="Histidine kinase/HSP90-like ATPase" evidence="4">
    <location>
        <begin position="939"/>
        <end position="1036"/>
    </location>
</feature>
<dbReference type="RefSeq" id="XP_001023530.2">
    <property type="nucleotide sequence ID" value="XM_001023530.2"/>
</dbReference>
<dbReference type="GeneID" id="7842674"/>
<sequence>MNGENSSNSIKQSQIEEVKQSLNRITLNFRSKELQQQYELGVYKSKANQLIKIYLLLTLVTAAGIIQYSIKAQSQNNTIFLIDLVSLTFIFALITCLLKYLPKFICLWNLIAILCYNTHVIVLYFLSTNIQTQHDFLGFALISTVACFIVQRYNHNFLLILLSLLTTFASFSLYLEYSLYGFLSIALIISLYSLYQTEYLQRQAFWFERFNCQQNHIIENVVTSSLFYIRYNQKEERLEFQRGNKRFCDKFEVKDDDSMRYFLKNTKISHKSEEQQTINSMWNSVNNNWKSSLDGLIHIKIKEQETKIQTQLNLNVINKQIKDLENEIDKEKNQVSNNQQLIQQQLSNNQTNPQPLSIIESNGQSGYLSHKSSPVQKKNSPKAISKMAAAQATLLQNDINLNEIDKEKQILSRDELDNNLIPSSSYMSRQNINIFSPPNQNRKNYLLTDEQASASKKAYGEDEQEKERDDSKDQSKQMIHKNKKLKRINSGLQNINQPSPQMNLQRTFTWRNNSSDTQVYKAKYTNQAGEKIKFLIRILIFKMNDTYIAVSIEKEEKSKKYKQLKNKIQFFEQVFNQMIKDCDKVSQQEVSVLRKLIQLSSLQQQQIQQLNQTNQNNTNQLSSQLLSLNIECPRRQSIEKNLLKQNTRESSFSISNQEKKEFGSLRQIKQKEQSQITNLNTAATSSHQQDVNATLNQDNNNVLGSVQAFVNTYQNNSLFQINQQTGILKKPSLQCSPVNQQIAYKSSKYITNIQDIPQRISFQVQNNTTNVGNNAASTILKSDLNEISKVISPSEKQVQIEYQSVLPNQSLFYQLNQSLFKPAQQNTQSLYQFSTFNNILKNGIPPPNNGTNNLQQSHSQIQQNIYKLLSLVYNNKYHITNYNYFFQFFKKRTHLETFTNINLSFIIENVVQMLKQEAKLQKIQIYTDYFDNDVKVNTDQNALRQIIYNLLYNAIQNTPKNGFIALRVQVDSKYNDCIKIKIRNSLKQNSPDKSMLSTPYQEDCKFKLEEMISYLKRKGRVNLGLRISQRLIKILGPTDKIILKGEKIDCFQVEFSFYANLNVVQKGSLTQFPSQKALHSSHANSYDKNNNLSEKGLNASNFQNIAANSDGQVSEQPKKNLLGLYQTIFKAQNPFQSQQQDRIINSDQSFDSFVEQLQNQEQAIEQDFERKVFSADRFKHLK</sequence>
<dbReference type="Gene3D" id="3.30.565.10">
    <property type="entry name" value="Histidine kinase-like ATPase, C-terminal domain"/>
    <property type="match status" value="1"/>
</dbReference>
<feature type="transmembrane region" description="Helical" evidence="3">
    <location>
        <begin position="157"/>
        <end position="173"/>
    </location>
</feature>
<feature type="transmembrane region" description="Helical" evidence="3">
    <location>
        <begin position="53"/>
        <end position="70"/>
    </location>
</feature>
<dbReference type="InterPro" id="IPR036890">
    <property type="entry name" value="HATPase_C_sf"/>
</dbReference>
<keyword evidence="3" id="KW-1133">Transmembrane helix</keyword>
<accession>I7MHU5</accession>
<evidence type="ECO:0000256" key="1">
    <source>
        <dbReference type="SAM" id="Coils"/>
    </source>
</evidence>
<dbReference type="EMBL" id="GG662495">
    <property type="protein sequence ID" value="EAS03285.2"/>
    <property type="molecule type" value="Genomic_DNA"/>
</dbReference>
<organism evidence="5 6">
    <name type="scientific">Tetrahymena thermophila (strain SB210)</name>
    <dbReference type="NCBI Taxonomy" id="312017"/>
    <lineage>
        <taxon>Eukaryota</taxon>
        <taxon>Sar</taxon>
        <taxon>Alveolata</taxon>
        <taxon>Ciliophora</taxon>
        <taxon>Intramacronucleata</taxon>
        <taxon>Oligohymenophorea</taxon>
        <taxon>Hymenostomatida</taxon>
        <taxon>Tetrahymenina</taxon>
        <taxon>Tetrahymenidae</taxon>
        <taxon>Tetrahymena</taxon>
    </lineage>
</organism>
<evidence type="ECO:0000256" key="2">
    <source>
        <dbReference type="SAM" id="MobiDB-lite"/>
    </source>
</evidence>
<feature type="compositionally biased region" description="Polar residues" evidence="2">
    <location>
        <begin position="353"/>
        <end position="378"/>
    </location>
</feature>
<feature type="region of interest" description="Disordered" evidence="2">
    <location>
        <begin position="452"/>
        <end position="483"/>
    </location>
</feature>
<evidence type="ECO:0000313" key="6">
    <source>
        <dbReference type="Proteomes" id="UP000009168"/>
    </source>
</evidence>
<name>I7MHU5_TETTS</name>
<dbReference type="OrthoDB" id="10266508at2759"/>
<dbReference type="Proteomes" id="UP000009168">
    <property type="component" value="Unassembled WGS sequence"/>
</dbReference>
<reference evidence="6" key="1">
    <citation type="journal article" date="2006" name="PLoS Biol.">
        <title>Macronuclear genome sequence of the ciliate Tetrahymena thermophila, a model eukaryote.</title>
        <authorList>
            <person name="Eisen J.A."/>
            <person name="Coyne R.S."/>
            <person name="Wu M."/>
            <person name="Wu D."/>
            <person name="Thiagarajan M."/>
            <person name="Wortman J.R."/>
            <person name="Badger J.H."/>
            <person name="Ren Q."/>
            <person name="Amedeo P."/>
            <person name="Jones K.M."/>
            <person name="Tallon L.J."/>
            <person name="Delcher A.L."/>
            <person name="Salzberg S.L."/>
            <person name="Silva J.C."/>
            <person name="Haas B.J."/>
            <person name="Majoros W.H."/>
            <person name="Farzad M."/>
            <person name="Carlton J.M."/>
            <person name="Smith R.K. Jr."/>
            <person name="Garg J."/>
            <person name="Pearlman R.E."/>
            <person name="Karrer K.M."/>
            <person name="Sun L."/>
            <person name="Manning G."/>
            <person name="Elde N.C."/>
            <person name="Turkewitz A.P."/>
            <person name="Asai D.J."/>
            <person name="Wilkes D.E."/>
            <person name="Wang Y."/>
            <person name="Cai H."/>
            <person name="Collins K."/>
            <person name="Stewart B.A."/>
            <person name="Lee S.R."/>
            <person name="Wilamowska K."/>
            <person name="Weinberg Z."/>
            <person name="Ruzzo W.L."/>
            <person name="Wloga D."/>
            <person name="Gaertig J."/>
            <person name="Frankel J."/>
            <person name="Tsao C.-C."/>
            <person name="Gorovsky M.A."/>
            <person name="Keeling P.J."/>
            <person name="Waller R.F."/>
            <person name="Patron N.J."/>
            <person name="Cherry J.M."/>
            <person name="Stover N.A."/>
            <person name="Krieger C.J."/>
            <person name="del Toro C."/>
            <person name="Ryder H.F."/>
            <person name="Williamson S.C."/>
            <person name="Barbeau R.A."/>
            <person name="Hamilton E.P."/>
            <person name="Orias E."/>
        </authorList>
    </citation>
    <scope>NUCLEOTIDE SEQUENCE [LARGE SCALE GENOMIC DNA]</scope>
    <source>
        <strain evidence="6">SB210</strain>
    </source>
</reference>
<dbReference type="SUPFAM" id="SSF55874">
    <property type="entry name" value="ATPase domain of HSP90 chaperone/DNA topoisomerase II/histidine kinase"/>
    <property type="match status" value="1"/>
</dbReference>
<protein>
    <submittedName>
        <fullName evidence="5">ATPase, histidine kinase-, DNA gyrase B</fullName>
    </submittedName>
</protein>
<feature type="transmembrane region" description="Helical" evidence="3">
    <location>
        <begin position="105"/>
        <end position="126"/>
    </location>
</feature>
<feature type="coiled-coil region" evidence="1">
    <location>
        <begin position="554"/>
        <end position="581"/>
    </location>
</feature>
<dbReference type="InParanoid" id="I7MHU5"/>
<dbReference type="AlphaFoldDB" id="I7MHU5"/>
<feature type="coiled-coil region" evidence="1">
    <location>
        <begin position="307"/>
        <end position="341"/>
    </location>
</feature>
<evidence type="ECO:0000313" key="5">
    <source>
        <dbReference type="EMBL" id="EAS03285.2"/>
    </source>
</evidence>
<keyword evidence="5" id="KW-0418">Kinase</keyword>
<keyword evidence="3" id="KW-0812">Transmembrane</keyword>
<dbReference type="GO" id="GO:0016301">
    <property type="term" value="F:kinase activity"/>
    <property type="evidence" value="ECO:0007669"/>
    <property type="project" value="UniProtKB-KW"/>
</dbReference>
<keyword evidence="6" id="KW-1185">Reference proteome</keyword>
<feature type="transmembrane region" description="Helical" evidence="3">
    <location>
        <begin position="76"/>
        <end position="98"/>
    </location>
</feature>
<evidence type="ECO:0000259" key="4">
    <source>
        <dbReference type="Pfam" id="PF02518"/>
    </source>
</evidence>
<keyword evidence="5" id="KW-0808">Transferase</keyword>
<dbReference type="InterPro" id="IPR003594">
    <property type="entry name" value="HATPase_dom"/>
</dbReference>
<keyword evidence="3" id="KW-0472">Membrane</keyword>
<feature type="transmembrane region" description="Helical" evidence="3">
    <location>
        <begin position="132"/>
        <end position="150"/>
    </location>
</feature>
<dbReference type="Pfam" id="PF02518">
    <property type="entry name" value="HATPase_c"/>
    <property type="match status" value="1"/>
</dbReference>
<feature type="region of interest" description="Disordered" evidence="2">
    <location>
        <begin position="350"/>
        <end position="382"/>
    </location>
</feature>